<organism evidence="1 2">
    <name type="scientific">Rathayibacter rathayi</name>
    <name type="common">Corynebacterium rathayi</name>
    <dbReference type="NCBI Taxonomy" id="33887"/>
    <lineage>
        <taxon>Bacteria</taxon>
        <taxon>Bacillati</taxon>
        <taxon>Actinomycetota</taxon>
        <taxon>Actinomycetes</taxon>
        <taxon>Micrococcales</taxon>
        <taxon>Microbacteriaceae</taxon>
        <taxon>Rathayibacter</taxon>
    </lineage>
</organism>
<dbReference type="Gene3D" id="1.10.1740.10">
    <property type="match status" value="1"/>
</dbReference>
<evidence type="ECO:0000313" key="1">
    <source>
        <dbReference type="EMBL" id="PPF10773.1"/>
    </source>
</evidence>
<evidence type="ECO:0008006" key="3">
    <source>
        <dbReference type="Google" id="ProtNLM"/>
    </source>
</evidence>
<dbReference type="AlphaFoldDB" id="A0ABD6W5Y9"/>
<accession>A0ABD6W5Y9</accession>
<protein>
    <recommendedName>
        <fullName evidence="3">RNA polymerase sigma-70 region 4 domain-containing protein</fullName>
    </recommendedName>
</protein>
<dbReference type="KEGG" id="rry:C1O28_12960"/>
<reference evidence="1 2" key="1">
    <citation type="submission" date="2018-02" db="EMBL/GenBank/DDBJ databases">
        <title>Bacteriophage NCPPB3778 and a type I-E CRISPR drive the evolution of the US Biological Select Agent, Rathayibacter toxicus.</title>
        <authorList>
            <person name="Davis E.W.II."/>
            <person name="Tabima J.F."/>
            <person name="Weisberg A.J."/>
            <person name="Lopes L.D."/>
            <person name="Wiseman M.S."/>
            <person name="Wiseman M.S."/>
            <person name="Pupko T."/>
            <person name="Belcher M.S."/>
            <person name="Sechler A.J."/>
            <person name="Tancos M.A."/>
            <person name="Schroeder B.K."/>
            <person name="Murray T.D."/>
            <person name="Luster D.G."/>
            <person name="Schneider W.L."/>
            <person name="Rogers E."/>
            <person name="Andreote F.D."/>
            <person name="Grunwald N.J."/>
            <person name="Putnam M.L."/>
            <person name="Chang J.H."/>
        </authorList>
    </citation>
    <scope>NUCLEOTIDE SEQUENCE [LARGE SCALE GENOMIC DNA]</scope>
    <source>
        <strain evidence="1 2">AY1I9</strain>
    </source>
</reference>
<dbReference type="SUPFAM" id="SSF88946">
    <property type="entry name" value="Sigma2 domain of RNA polymerase sigma factors"/>
    <property type="match status" value="1"/>
</dbReference>
<dbReference type="GeneID" id="49821388"/>
<sequence length="156" mass="16670">MRPPLTLDAGRLLTRTASGDASALEELVDRFGGLVFACIGTVQADPAGRDRLCSDVFTALWRRACEGAHSPEPVLWVLKVLCETLGSANELDRRPLSGGLLGLACPDRELLLLAAAGGFSQGEISALTGIDEFRLRAILRTALEALRGRRDDLLTA</sequence>
<dbReference type="InterPro" id="IPR013325">
    <property type="entry name" value="RNA_pol_sigma_r2"/>
</dbReference>
<dbReference type="Proteomes" id="UP000237881">
    <property type="component" value="Unassembled WGS sequence"/>
</dbReference>
<gene>
    <name evidence="1" type="ORF">C5C04_12885</name>
</gene>
<evidence type="ECO:0000313" key="2">
    <source>
        <dbReference type="Proteomes" id="UP000237881"/>
    </source>
</evidence>
<dbReference type="RefSeq" id="WP_097167173.1">
    <property type="nucleotide sequence ID" value="NZ_CP028129.1"/>
</dbReference>
<proteinExistence type="predicted"/>
<comment type="caution">
    <text evidence="1">The sequence shown here is derived from an EMBL/GenBank/DDBJ whole genome shotgun (WGS) entry which is preliminary data.</text>
</comment>
<name>A0ABD6W5Y9_RATRA</name>
<dbReference type="EMBL" id="PSUL01000039">
    <property type="protein sequence ID" value="PPF10773.1"/>
    <property type="molecule type" value="Genomic_DNA"/>
</dbReference>